<accession>K7R236</accession>
<name>K7R236_THEOS</name>
<keyword evidence="2" id="KW-0614">Plasmid</keyword>
<reference evidence="2 3" key="1">
    <citation type="journal article" date="2013" name="Genome Announc.">
        <title>Whole Genome Sequencing of Thermus oshimai JL-2 and Thermus thermophilus JL-18, Incomplete Denitrifiers from the United States Great Basin.</title>
        <authorList>
            <person name="Murugapiran S.K."/>
            <person name="Huntemann M."/>
            <person name="Wei C.L."/>
            <person name="Han J."/>
            <person name="Detter J.C."/>
            <person name="Han C.S."/>
            <person name="Erkkila T.H."/>
            <person name="Teshima H."/>
            <person name="Chen A."/>
            <person name="Kyrpides N."/>
            <person name="Mavrommatis K."/>
            <person name="Markowitz V."/>
            <person name="Szeto E."/>
            <person name="Ivanova N."/>
            <person name="Pagani I."/>
            <person name="Lam J."/>
            <person name="McDonald A.I."/>
            <person name="Dodsworth J.A."/>
            <person name="Pati A."/>
            <person name="Goodwin L."/>
            <person name="Peters L."/>
            <person name="Pitluck S."/>
            <person name="Woyke T."/>
            <person name="Hedlund B.P."/>
        </authorList>
    </citation>
    <scope>NUCLEOTIDE SEQUENCE</scope>
    <source>
        <strain evidence="2 3">JL-2</strain>
        <plasmid evidence="2">pTHEOS01</plasmid>
    </source>
</reference>
<dbReference type="Proteomes" id="UP000000211">
    <property type="component" value="Plasmid pTHEOS01"/>
</dbReference>
<dbReference type="KEGG" id="tos:Theos_2364"/>
<dbReference type="Pfam" id="PF03992">
    <property type="entry name" value="ABM"/>
    <property type="match status" value="1"/>
</dbReference>
<proteinExistence type="predicted"/>
<evidence type="ECO:0000259" key="1">
    <source>
        <dbReference type="PROSITE" id="PS51725"/>
    </source>
</evidence>
<geneLocation type="plasmid" evidence="2 3">
    <name>pTHEOS01</name>
</geneLocation>
<dbReference type="InterPro" id="IPR007138">
    <property type="entry name" value="ABM_dom"/>
</dbReference>
<dbReference type="HOGENOM" id="CLU_141544_1_1_0"/>
<dbReference type="InterPro" id="IPR050404">
    <property type="entry name" value="Heme-degrading_MO"/>
</dbReference>
<sequence length="119" mass="13868">MPPLGYPWWGKEVGVFVSANRIWVKPEYAERFEEVFRTRARLVDRMPGFLRNLVLRPKNPEDPYVVLTFWESEAAFRAWTESPEFREGHARSGTLSKEAFLRPSQLETFEVFLDTGGEG</sequence>
<dbReference type="PANTHER" id="PTHR34474">
    <property type="entry name" value="SIGNAL TRANSDUCTION PROTEIN TRAP"/>
    <property type="match status" value="1"/>
</dbReference>
<dbReference type="AlphaFoldDB" id="K7R236"/>
<dbReference type="InterPro" id="IPR011008">
    <property type="entry name" value="Dimeric_a/b-barrel"/>
</dbReference>
<protein>
    <submittedName>
        <fullName evidence="2">Putative enzyme involved in biosynthesis of extracellular polysaccharides</fullName>
    </submittedName>
</protein>
<evidence type="ECO:0000313" key="3">
    <source>
        <dbReference type="Proteomes" id="UP000000211"/>
    </source>
</evidence>
<dbReference type="SUPFAM" id="SSF54909">
    <property type="entry name" value="Dimeric alpha+beta barrel"/>
    <property type="match status" value="1"/>
</dbReference>
<keyword evidence="3" id="KW-1185">Reference proteome</keyword>
<dbReference type="Gene3D" id="3.30.70.100">
    <property type="match status" value="1"/>
</dbReference>
<dbReference type="EMBL" id="CP003250">
    <property type="protein sequence ID" value="AFV77350.1"/>
    <property type="molecule type" value="Genomic_DNA"/>
</dbReference>
<gene>
    <name evidence="2" type="ORF">Theos_2364</name>
</gene>
<organism evidence="2 3">
    <name type="scientific">Thermus oshimai JL-2</name>
    <dbReference type="NCBI Taxonomy" id="751945"/>
    <lineage>
        <taxon>Bacteria</taxon>
        <taxon>Thermotogati</taxon>
        <taxon>Deinococcota</taxon>
        <taxon>Deinococci</taxon>
        <taxon>Thermales</taxon>
        <taxon>Thermaceae</taxon>
        <taxon>Thermus</taxon>
    </lineage>
</organism>
<feature type="domain" description="ABM" evidence="1">
    <location>
        <begin position="16"/>
        <end position="109"/>
    </location>
</feature>
<evidence type="ECO:0000313" key="2">
    <source>
        <dbReference type="EMBL" id="AFV77350.1"/>
    </source>
</evidence>
<dbReference type="PANTHER" id="PTHR34474:SF2">
    <property type="entry name" value="SIGNAL TRANSDUCTION PROTEIN TRAP"/>
    <property type="match status" value="1"/>
</dbReference>
<dbReference type="PATRIC" id="fig|751945.3.peg.2303"/>
<dbReference type="PROSITE" id="PS51725">
    <property type="entry name" value="ABM"/>
    <property type="match status" value="1"/>
</dbReference>